<comment type="caution">
    <text evidence="2">The sequence shown here is derived from an EMBL/GenBank/DDBJ whole genome shotgun (WGS) entry which is preliminary data.</text>
</comment>
<evidence type="ECO:0000313" key="2">
    <source>
        <dbReference type="EMBL" id="KPU42828.1"/>
    </source>
</evidence>
<feature type="transmembrane region" description="Helical" evidence="1">
    <location>
        <begin position="72"/>
        <end position="92"/>
    </location>
</feature>
<gene>
    <name evidence="2" type="ORF">OXPF_35920</name>
</gene>
<protein>
    <submittedName>
        <fullName evidence="2">Uncharacterized protein</fullName>
    </submittedName>
</protein>
<reference evidence="2 3" key="1">
    <citation type="submission" date="2015-09" db="EMBL/GenBank/DDBJ databases">
        <title>Genome sequence of Oxobacter pfennigii DSM 3222.</title>
        <authorList>
            <person name="Poehlein A."/>
            <person name="Bengelsdorf F.R."/>
            <person name="Schiel-Bengelsdorf B."/>
            <person name="Duerre P."/>
            <person name="Daniel R."/>
        </authorList>
    </citation>
    <scope>NUCLEOTIDE SEQUENCE [LARGE SCALE GENOMIC DNA]</scope>
    <source>
        <strain evidence="2 3">DSM 3222</strain>
    </source>
</reference>
<feature type="transmembrane region" description="Helical" evidence="1">
    <location>
        <begin position="7"/>
        <end position="26"/>
    </location>
</feature>
<dbReference type="Proteomes" id="UP000050326">
    <property type="component" value="Unassembled WGS sequence"/>
</dbReference>
<accession>A0A0P8W4T7</accession>
<keyword evidence="3" id="KW-1185">Reference proteome</keyword>
<proteinExistence type="predicted"/>
<dbReference type="AlphaFoldDB" id="A0A0P8W4T7"/>
<keyword evidence="1" id="KW-1133">Transmembrane helix</keyword>
<sequence>MWKFWQLGLLYLAVIAISYLIFRYTLSGEWRHNIWEKYVHSFSMFVMILFVVTAAVNIGTYLILFRMGYKHYVNIVAPALASVIIGFTIASVPQRGVGDKSTGKISK</sequence>
<organism evidence="2 3">
    <name type="scientific">Oxobacter pfennigii</name>
    <dbReference type="NCBI Taxonomy" id="36849"/>
    <lineage>
        <taxon>Bacteria</taxon>
        <taxon>Bacillati</taxon>
        <taxon>Bacillota</taxon>
        <taxon>Clostridia</taxon>
        <taxon>Eubacteriales</taxon>
        <taxon>Clostridiaceae</taxon>
        <taxon>Oxobacter</taxon>
    </lineage>
</organism>
<evidence type="ECO:0000313" key="3">
    <source>
        <dbReference type="Proteomes" id="UP000050326"/>
    </source>
</evidence>
<dbReference type="RefSeq" id="WP_054876569.1">
    <property type="nucleotide sequence ID" value="NZ_LKET01000051.1"/>
</dbReference>
<dbReference type="OrthoDB" id="1934572at2"/>
<keyword evidence="1" id="KW-0472">Membrane</keyword>
<evidence type="ECO:0000256" key="1">
    <source>
        <dbReference type="SAM" id="Phobius"/>
    </source>
</evidence>
<feature type="transmembrane region" description="Helical" evidence="1">
    <location>
        <begin position="38"/>
        <end position="65"/>
    </location>
</feature>
<dbReference type="STRING" id="36849.OXPF_35920"/>
<name>A0A0P8W4T7_9CLOT</name>
<dbReference type="EMBL" id="LKET01000051">
    <property type="protein sequence ID" value="KPU42828.1"/>
    <property type="molecule type" value="Genomic_DNA"/>
</dbReference>
<keyword evidence="1" id="KW-0812">Transmembrane</keyword>